<dbReference type="GO" id="GO:0008713">
    <property type="term" value="F:ADP-heptose-lipopolysaccharide heptosyltransferase activity"/>
    <property type="evidence" value="ECO:0007669"/>
    <property type="project" value="TreeGrafter"/>
</dbReference>
<evidence type="ECO:0000256" key="2">
    <source>
        <dbReference type="ARBA" id="ARBA00022679"/>
    </source>
</evidence>
<dbReference type="InterPro" id="IPR002201">
    <property type="entry name" value="Glyco_trans_9"/>
</dbReference>
<accession>A0A850QSZ0</accession>
<evidence type="ECO:0000313" key="5">
    <source>
        <dbReference type="Proteomes" id="UP000533429"/>
    </source>
</evidence>
<evidence type="ECO:0000313" key="4">
    <source>
        <dbReference type="EMBL" id="NVP01263.1"/>
    </source>
</evidence>
<dbReference type="FunFam" id="3.40.50.2000:FF:000164">
    <property type="entry name" value="Lipopolysaccharide heptosyltransferase I"/>
    <property type="match status" value="1"/>
</dbReference>
<dbReference type="PANTHER" id="PTHR30160:SF21">
    <property type="entry name" value="LIPOPOLYSACCHARIDE CORE HEPTOSYLTRANSFERASE OPSX"/>
    <property type="match status" value="1"/>
</dbReference>
<comment type="caution">
    <text evidence="4">The sequence shown here is derived from an EMBL/GenBank/DDBJ whole genome shotgun (WGS) entry which is preliminary data.</text>
</comment>
<dbReference type="PANTHER" id="PTHR30160">
    <property type="entry name" value="TETRAACYLDISACCHARIDE 4'-KINASE-RELATED"/>
    <property type="match status" value="1"/>
</dbReference>
<dbReference type="AlphaFoldDB" id="A0A850QSZ0"/>
<dbReference type="Proteomes" id="UP000533429">
    <property type="component" value="Unassembled WGS sequence"/>
</dbReference>
<protein>
    <submittedName>
        <fullName evidence="4">Glycosyltransferase family 9 protein</fullName>
    </submittedName>
</protein>
<dbReference type="GO" id="GO:0005829">
    <property type="term" value="C:cytosol"/>
    <property type="evidence" value="ECO:0007669"/>
    <property type="project" value="TreeGrafter"/>
</dbReference>
<dbReference type="InterPro" id="IPR051199">
    <property type="entry name" value="LPS_LOS_Heptosyltrfase"/>
</dbReference>
<dbReference type="Pfam" id="PF01075">
    <property type="entry name" value="Glyco_transf_9"/>
    <property type="match status" value="1"/>
</dbReference>
<gene>
    <name evidence="4" type="ORF">HWA77_13685</name>
</gene>
<dbReference type="GO" id="GO:0009244">
    <property type="term" value="P:lipopolysaccharide core region biosynthetic process"/>
    <property type="evidence" value="ECO:0007669"/>
    <property type="project" value="TreeGrafter"/>
</dbReference>
<comment type="similarity">
    <text evidence="3">Belongs to the glycosyltransferase 9 family.</text>
</comment>
<evidence type="ECO:0000256" key="1">
    <source>
        <dbReference type="ARBA" id="ARBA00022676"/>
    </source>
</evidence>
<organism evidence="4 5">
    <name type="scientific">Photobacterium damselae subsp. damselae</name>
    <name type="common">Listonella damsela</name>
    <dbReference type="NCBI Taxonomy" id="85581"/>
    <lineage>
        <taxon>Bacteria</taxon>
        <taxon>Pseudomonadati</taxon>
        <taxon>Pseudomonadota</taxon>
        <taxon>Gammaproteobacteria</taxon>
        <taxon>Vibrionales</taxon>
        <taxon>Vibrionaceae</taxon>
        <taxon>Photobacterium</taxon>
    </lineage>
</organism>
<proteinExistence type="inferred from homology"/>
<evidence type="ECO:0000256" key="3">
    <source>
        <dbReference type="ARBA" id="ARBA00043995"/>
    </source>
</evidence>
<dbReference type="SUPFAM" id="SSF53756">
    <property type="entry name" value="UDP-Glycosyltransferase/glycogen phosphorylase"/>
    <property type="match status" value="1"/>
</dbReference>
<keyword evidence="2 4" id="KW-0808">Transferase</keyword>
<sequence>MALFTTPPQSICILRLSAIGDVCHAIAVVQAIQQHWPETKITWIVGKTEAQLIHVLPNINVVSFDKKAGWQGIQSVWHSLKNQKFDVLLDMQVAFRASVLSLGIKARYKIGFSKERAKEGQWLFTNKKLPQTKAPHVLDNFAEFAHYLGVPFTSPQWHIPLSEDNISFAKQYIKQPTLIISPAASKDERNWIPERYATVADYAIEKGLNVILCGSPTQREQKLGQVIEQQCSYPIINLIGKTSLLQLTALLKYASVVIAPDSGPAHLATTQGTPVIGLYGHSNPTRTGPYLSQKYVVSVYKTMAEQQYGKPLAQLPWGTRVKGSDIMAAISTDDVIKQLDIIIKPLISTQLQ</sequence>
<keyword evidence="1" id="KW-0328">Glycosyltransferase</keyword>
<reference evidence="4 5" key="1">
    <citation type="submission" date="2020-06" db="EMBL/GenBank/DDBJ databases">
        <title>Photobacterium damselae subsp. damselae comparative genomics.</title>
        <authorList>
            <person name="Osorio C.R."/>
        </authorList>
    </citation>
    <scope>NUCLEOTIDE SEQUENCE [LARGE SCALE GENOMIC DNA]</scope>
    <source>
        <strain evidence="4 5">TW250/03</strain>
    </source>
</reference>
<dbReference type="RefSeq" id="WP_138241861.1">
    <property type="nucleotide sequence ID" value="NZ_VANE01000004.1"/>
</dbReference>
<dbReference type="EMBL" id="JABXOR010000854">
    <property type="protein sequence ID" value="NVP01263.1"/>
    <property type="molecule type" value="Genomic_DNA"/>
</dbReference>
<name>A0A850QSZ0_PHODD</name>
<dbReference type="Gene3D" id="3.40.50.2000">
    <property type="entry name" value="Glycogen Phosphorylase B"/>
    <property type="match status" value="2"/>
</dbReference>
<dbReference type="FunFam" id="3.40.50.2000:FF:000023">
    <property type="entry name" value="ADP-heptose--LPS heptosyltransferase II"/>
    <property type="match status" value="1"/>
</dbReference>
<dbReference type="CDD" id="cd03789">
    <property type="entry name" value="GT9_LPS_heptosyltransferase"/>
    <property type="match status" value="1"/>
</dbReference>